<dbReference type="SUPFAM" id="SSF47592">
    <property type="entry name" value="SWIB/MDM2 domain"/>
    <property type="match status" value="1"/>
</dbReference>
<dbReference type="InterPro" id="IPR003121">
    <property type="entry name" value="SWIB_MDM2_domain"/>
</dbReference>
<accession>A0A7J7HIT1</accession>
<evidence type="ECO:0000313" key="3">
    <source>
        <dbReference type="EMBL" id="KAF5952629.1"/>
    </source>
</evidence>
<evidence type="ECO:0000313" key="4">
    <source>
        <dbReference type="Proteomes" id="UP000593564"/>
    </source>
</evidence>
<reference evidence="4" key="1">
    <citation type="journal article" date="2020" name="Nat. Commun.">
        <title>Genome assembly of wild tea tree DASZ reveals pedigree and selection history of tea varieties.</title>
        <authorList>
            <person name="Zhang W."/>
            <person name="Zhang Y."/>
            <person name="Qiu H."/>
            <person name="Guo Y."/>
            <person name="Wan H."/>
            <person name="Zhang X."/>
            <person name="Scossa F."/>
            <person name="Alseekh S."/>
            <person name="Zhang Q."/>
            <person name="Wang P."/>
            <person name="Xu L."/>
            <person name="Schmidt M.H."/>
            <person name="Jia X."/>
            <person name="Li D."/>
            <person name="Zhu A."/>
            <person name="Guo F."/>
            <person name="Chen W."/>
            <person name="Ni D."/>
            <person name="Usadel B."/>
            <person name="Fernie A.R."/>
            <person name="Wen W."/>
        </authorList>
    </citation>
    <scope>NUCLEOTIDE SEQUENCE [LARGE SCALE GENOMIC DNA]</scope>
    <source>
        <strain evidence="4">cv. G240</strain>
    </source>
</reference>
<dbReference type="Gene3D" id="1.10.245.10">
    <property type="entry name" value="SWIB/MDM2 domain"/>
    <property type="match status" value="1"/>
</dbReference>
<dbReference type="Pfam" id="PF02201">
    <property type="entry name" value="SWIB"/>
    <property type="match status" value="1"/>
</dbReference>
<evidence type="ECO:0000259" key="2">
    <source>
        <dbReference type="PROSITE" id="PS51925"/>
    </source>
</evidence>
<gene>
    <name evidence="3" type="ORF">HYC85_010573</name>
</gene>
<dbReference type="EMBL" id="JACBKZ010000004">
    <property type="protein sequence ID" value="KAF5952629.1"/>
    <property type="molecule type" value="Genomic_DNA"/>
</dbReference>
<dbReference type="CDD" id="cd10567">
    <property type="entry name" value="SWIB-MDM2_like"/>
    <property type="match status" value="1"/>
</dbReference>
<sequence>MSSSSGGGFFKGCRALMAASKKAKSSAATTAKTTTTTPNPKPPRRSSSSPVNLKSSEPRKPTGIQKVSPISPALHHFLGVPEVTRTDAVKKIWDYIRLHNLQNPTNKKEIYCDDKLKTIFEGKDKVGFLEMGGLLSSHFVGRKQKDTSCNISPRLMVPSMQDVFKLKIVPSCVVFILIKAVDVCFGLKLSCSLSSDICYFVDVSNNCVGNVELVIKKRHVFMKCLLFYIDLRIDLQYQLITFGFAFQFICNGQFAPDSNPLTNICRCLLLLLLLLNYQ</sequence>
<dbReference type="PANTHER" id="PTHR13844">
    <property type="entry name" value="SWI/SNF-RELATED MATRIX-ASSOCIATED ACTIN-DEPENDENT REGULATOR OF CHROMATIN SUBFAMILY D"/>
    <property type="match status" value="1"/>
</dbReference>
<evidence type="ECO:0000256" key="1">
    <source>
        <dbReference type="SAM" id="MobiDB-lite"/>
    </source>
</evidence>
<dbReference type="InterPro" id="IPR036885">
    <property type="entry name" value="SWIB_MDM2_dom_sf"/>
</dbReference>
<name>A0A7J7HIT1_CAMSI</name>
<dbReference type="Proteomes" id="UP000593564">
    <property type="component" value="Unassembled WGS sequence"/>
</dbReference>
<organism evidence="3 4">
    <name type="scientific">Camellia sinensis</name>
    <name type="common">Tea plant</name>
    <name type="synonym">Thea sinensis</name>
    <dbReference type="NCBI Taxonomy" id="4442"/>
    <lineage>
        <taxon>Eukaryota</taxon>
        <taxon>Viridiplantae</taxon>
        <taxon>Streptophyta</taxon>
        <taxon>Embryophyta</taxon>
        <taxon>Tracheophyta</taxon>
        <taxon>Spermatophyta</taxon>
        <taxon>Magnoliopsida</taxon>
        <taxon>eudicotyledons</taxon>
        <taxon>Gunneridae</taxon>
        <taxon>Pentapetalae</taxon>
        <taxon>asterids</taxon>
        <taxon>Ericales</taxon>
        <taxon>Theaceae</taxon>
        <taxon>Camellia</taxon>
    </lineage>
</organism>
<feature type="region of interest" description="Disordered" evidence="1">
    <location>
        <begin position="21"/>
        <end position="68"/>
    </location>
</feature>
<reference evidence="3 4" key="2">
    <citation type="submission" date="2020-07" db="EMBL/GenBank/DDBJ databases">
        <title>Genome assembly of wild tea tree DASZ reveals pedigree and selection history of tea varieties.</title>
        <authorList>
            <person name="Zhang W."/>
        </authorList>
    </citation>
    <scope>NUCLEOTIDE SEQUENCE [LARGE SCALE GENOMIC DNA]</scope>
    <source>
        <strain evidence="4">cv. G240</strain>
        <tissue evidence="3">Leaf</tissue>
    </source>
</reference>
<dbReference type="PROSITE" id="PS51925">
    <property type="entry name" value="SWIB_MDM2"/>
    <property type="match status" value="1"/>
</dbReference>
<keyword evidence="4" id="KW-1185">Reference proteome</keyword>
<feature type="domain" description="DM2" evidence="2">
    <location>
        <begin position="63"/>
        <end position="141"/>
    </location>
</feature>
<feature type="compositionally biased region" description="Low complexity" evidence="1">
    <location>
        <begin position="25"/>
        <end position="38"/>
    </location>
</feature>
<dbReference type="AlphaFoldDB" id="A0A7J7HIT1"/>
<dbReference type="SMART" id="SM00151">
    <property type="entry name" value="SWIB"/>
    <property type="match status" value="1"/>
</dbReference>
<comment type="caution">
    <text evidence="3">The sequence shown here is derived from an EMBL/GenBank/DDBJ whole genome shotgun (WGS) entry which is preliminary data.</text>
</comment>
<protein>
    <recommendedName>
        <fullName evidence="2">DM2 domain-containing protein</fullName>
    </recommendedName>
</protein>
<proteinExistence type="predicted"/>
<dbReference type="InterPro" id="IPR019835">
    <property type="entry name" value="SWIB_domain"/>
</dbReference>